<dbReference type="InterPro" id="IPR029510">
    <property type="entry name" value="Ald_DH_CS_GLU"/>
</dbReference>
<dbReference type="Gene3D" id="3.40.309.10">
    <property type="entry name" value="Aldehyde Dehydrogenase, Chain A, domain 2"/>
    <property type="match status" value="1"/>
</dbReference>
<keyword evidence="7" id="KW-1185">Reference proteome</keyword>
<dbReference type="SUPFAM" id="SSF53720">
    <property type="entry name" value="ALDH-like"/>
    <property type="match status" value="1"/>
</dbReference>
<reference evidence="6" key="1">
    <citation type="journal article" date="2022" name="G3 (Bethesda)">
        <title>High quality genome of the basidiomycete yeast Dioszegia hungarica PDD-24b-2 isolated from cloud water.</title>
        <authorList>
            <person name="Jarrige D."/>
            <person name="Haridas S."/>
            <person name="Bleykasten-Grosshans C."/>
            <person name="Joly M."/>
            <person name="Nadalig T."/>
            <person name="Sancelme M."/>
            <person name="Vuilleumier S."/>
            <person name="Grigoriev I.V."/>
            <person name="Amato P."/>
            <person name="Bringel F."/>
        </authorList>
    </citation>
    <scope>NUCLEOTIDE SEQUENCE</scope>
    <source>
        <strain evidence="6">PDD-24b-2</strain>
    </source>
</reference>
<dbReference type="EMBL" id="JAKWFO010000002">
    <property type="protein sequence ID" value="KAI9638781.1"/>
    <property type="molecule type" value="Genomic_DNA"/>
</dbReference>
<evidence type="ECO:0000256" key="1">
    <source>
        <dbReference type="ARBA" id="ARBA00009986"/>
    </source>
</evidence>
<dbReference type="GO" id="GO:0016620">
    <property type="term" value="F:oxidoreductase activity, acting on the aldehyde or oxo group of donors, NAD or NADP as acceptor"/>
    <property type="evidence" value="ECO:0007669"/>
    <property type="project" value="InterPro"/>
</dbReference>
<organism evidence="6 7">
    <name type="scientific">Dioszegia hungarica</name>
    <dbReference type="NCBI Taxonomy" id="4972"/>
    <lineage>
        <taxon>Eukaryota</taxon>
        <taxon>Fungi</taxon>
        <taxon>Dikarya</taxon>
        <taxon>Basidiomycota</taxon>
        <taxon>Agaricomycotina</taxon>
        <taxon>Tremellomycetes</taxon>
        <taxon>Tremellales</taxon>
        <taxon>Bulleribasidiaceae</taxon>
        <taxon>Dioszegia</taxon>
    </lineage>
</organism>
<feature type="active site" evidence="3">
    <location>
        <position position="355"/>
    </location>
</feature>
<name>A0AA38HE15_9TREE</name>
<feature type="domain" description="Aldehyde dehydrogenase" evidence="5">
    <location>
        <begin position="117"/>
        <end position="577"/>
    </location>
</feature>
<dbReference type="InterPro" id="IPR016162">
    <property type="entry name" value="Ald_DH_N"/>
</dbReference>
<dbReference type="InterPro" id="IPR016161">
    <property type="entry name" value="Ald_DH/histidinol_DH"/>
</dbReference>
<evidence type="ECO:0000259" key="5">
    <source>
        <dbReference type="Pfam" id="PF00171"/>
    </source>
</evidence>
<proteinExistence type="inferred from homology"/>
<evidence type="ECO:0000256" key="4">
    <source>
        <dbReference type="RuleBase" id="RU003345"/>
    </source>
</evidence>
<evidence type="ECO:0000313" key="7">
    <source>
        <dbReference type="Proteomes" id="UP001164286"/>
    </source>
</evidence>
<dbReference type="PROSITE" id="PS00687">
    <property type="entry name" value="ALDEHYDE_DEHYDR_GLU"/>
    <property type="match status" value="1"/>
</dbReference>
<dbReference type="InterPro" id="IPR015590">
    <property type="entry name" value="Aldehyde_DH_dom"/>
</dbReference>
<protein>
    <submittedName>
        <fullName evidence="6">Aldehyde/histidinol dehydrogenase</fullName>
    </submittedName>
</protein>
<dbReference type="Proteomes" id="UP001164286">
    <property type="component" value="Unassembled WGS sequence"/>
</dbReference>
<accession>A0AA38HE15</accession>
<evidence type="ECO:0000256" key="3">
    <source>
        <dbReference type="PROSITE-ProRule" id="PRU10007"/>
    </source>
</evidence>
<dbReference type="RefSeq" id="XP_052948558.1">
    <property type="nucleotide sequence ID" value="XM_053089258.1"/>
</dbReference>
<dbReference type="AlphaFoldDB" id="A0AA38HE15"/>
<evidence type="ECO:0000313" key="6">
    <source>
        <dbReference type="EMBL" id="KAI9638781.1"/>
    </source>
</evidence>
<sequence length="633" mass="69726">MLALTEHFGRASSAWDSALARVANITLGEIWSSVNYHPFPRSVNVLAITLVVLYMGKIWGRRLYTYRRAREIRAYHWPVPEEASRKWTGRVIETPSISSHLEDESLLPPSFSKDGAQRSHITCYDPSTAYHLTTLPLLSAEDVAQQIQRADNAQPTWAATTFAERQSFLRSIKAWILRDMDAIVDVACRDTGKIRVDAVLGEILTVLSKIDWLLSYGETTLSPNKRPTNLMLAHKISHVHYQPLGTVLALVSWNYSFHNMLSPILAGLFAGNAVVVKCSEQVAWSSLWYMGGVKACLRACGISPEVVQLVVCLPDVAETITRNPLVQHITFIGSEPVGKKVALAAAEIMVPTCIELGGKDPAFLLPSANLKQFASTWLRANTQAGQNCIGIELFLVPRSLVPSFLEIMLPRISALRPGLDLSSLISHAPIARLQTILAQAESSGARILTGGKPYSHPDFPHASYFEPTLITDVTMDMDVAKEELFAPVMTVVPYDDVDEAVGWMKKSRFGLGGGVYGDDREECRRVAQQLECGMVSINDFGVFYLNQAMPFGGVKASGHGRFGGEEGLRSLCAVKAITEDRFFSWIRTPIPKPVDYPLVNADKAYGFLDGLVGMFYGSGWRRVGGIGKLIRNA</sequence>
<dbReference type="Pfam" id="PF00171">
    <property type="entry name" value="Aldedh"/>
    <property type="match status" value="1"/>
</dbReference>
<evidence type="ECO:0000256" key="2">
    <source>
        <dbReference type="ARBA" id="ARBA00023002"/>
    </source>
</evidence>
<comment type="similarity">
    <text evidence="1 4">Belongs to the aldehyde dehydrogenase family.</text>
</comment>
<keyword evidence="2 4" id="KW-0560">Oxidoreductase</keyword>
<dbReference type="Gene3D" id="3.40.605.10">
    <property type="entry name" value="Aldehyde Dehydrogenase, Chain A, domain 1"/>
    <property type="match status" value="1"/>
</dbReference>
<comment type="caution">
    <text evidence="6">The sequence shown here is derived from an EMBL/GenBank/DDBJ whole genome shotgun (WGS) entry which is preliminary data.</text>
</comment>
<dbReference type="PANTHER" id="PTHR11699">
    <property type="entry name" value="ALDEHYDE DEHYDROGENASE-RELATED"/>
    <property type="match status" value="1"/>
</dbReference>
<dbReference type="GeneID" id="77728463"/>
<dbReference type="InterPro" id="IPR016163">
    <property type="entry name" value="Ald_DH_C"/>
</dbReference>
<gene>
    <name evidence="6" type="ORF">MKK02DRAFT_35754</name>
</gene>